<dbReference type="EMBL" id="FQ311868">
    <property type="protein sequence ID" value="CBS87024.1"/>
    <property type="molecule type" value="Genomic_DNA"/>
</dbReference>
<dbReference type="STRING" id="862719.AZOLI_1759"/>
<evidence type="ECO:0008006" key="3">
    <source>
        <dbReference type="Google" id="ProtNLM"/>
    </source>
</evidence>
<evidence type="ECO:0000313" key="2">
    <source>
        <dbReference type="Proteomes" id="UP000005667"/>
    </source>
</evidence>
<dbReference type="KEGG" id="ali:AZOLI_1759"/>
<name>G7Z7R0_AZOL4</name>
<protein>
    <recommendedName>
        <fullName evidence="3">DUF4376 domain-containing protein</fullName>
    </recommendedName>
</protein>
<gene>
    <name evidence="1" type="ordered locus">AZOLI_1759</name>
</gene>
<sequence length="174" mass="18534">MDIFETVPSFDASTHRQATTYVDTPDPDNDRIVRVWGVEPIPPEEIAAALAAARALAVTANNEAAGRAREAYLTAVPGQATTYAAKQAEVGRWVDAGRPADAAADAYPWAGDRAERRAVTVAQVLTEWDAVTAAWESVGRLIECERERVNEAIAAAGTVEAIQAARDSAAYPTP</sequence>
<dbReference type="OrthoDB" id="7308027at2"/>
<organism evidence="1 2">
    <name type="scientific">Azospirillum lipoferum (strain 4B)</name>
    <dbReference type="NCBI Taxonomy" id="862719"/>
    <lineage>
        <taxon>Bacteria</taxon>
        <taxon>Pseudomonadati</taxon>
        <taxon>Pseudomonadota</taxon>
        <taxon>Alphaproteobacteria</taxon>
        <taxon>Rhodospirillales</taxon>
        <taxon>Azospirillaceae</taxon>
        <taxon>Azospirillum</taxon>
    </lineage>
</organism>
<dbReference type="AlphaFoldDB" id="G7Z7R0"/>
<dbReference type="Proteomes" id="UP000005667">
    <property type="component" value="Chromosome"/>
</dbReference>
<proteinExistence type="predicted"/>
<reference evidence="2" key="1">
    <citation type="journal article" date="2011" name="PLoS Genet.">
        <title>Azospirillum genomes reveal transition of bacteria from aquatic to terrestrial environments.</title>
        <authorList>
            <person name="Wisniewski-Dye F."/>
            <person name="Borziak K."/>
            <person name="Khalsa-Moyers G."/>
            <person name="Alexandre G."/>
            <person name="Sukharnikov L.O."/>
            <person name="Wuichet K."/>
            <person name="Hurst G.B."/>
            <person name="McDonald W.H."/>
            <person name="Robertson J.S."/>
            <person name="Barbe V."/>
            <person name="Calteau A."/>
            <person name="Rouy Z."/>
            <person name="Mangenot S."/>
            <person name="Prigent-Combaret C."/>
            <person name="Normand P."/>
            <person name="Boyer M."/>
            <person name="Siguier P."/>
            <person name="Dessaux Y."/>
            <person name="Elmerich C."/>
            <person name="Condemine G."/>
            <person name="Krishnen G."/>
            <person name="Kennedy I."/>
            <person name="Paterson A.H."/>
            <person name="Gonzalez V."/>
            <person name="Mavingui P."/>
            <person name="Zhulin I.B."/>
        </authorList>
    </citation>
    <scope>NUCLEOTIDE SEQUENCE [LARGE SCALE GENOMIC DNA]</scope>
    <source>
        <strain evidence="2">4B</strain>
    </source>
</reference>
<dbReference type="RefSeq" id="WP_014248032.1">
    <property type="nucleotide sequence ID" value="NC_016622.1"/>
</dbReference>
<evidence type="ECO:0000313" key="1">
    <source>
        <dbReference type="EMBL" id="CBS87024.1"/>
    </source>
</evidence>
<keyword evidence="2" id="KW-1185">Reference proteome</keyword>
<dbReference type="HOGENOM" id="CLU_1536959_0_0_5"/>
<accession>G7Z7R0</accession>